<dbReference type="OrthoDB" id="9801479at2"/>
<dbReference type="Proteomes" id="UP000001231">
    <property type="component" value="Chromosome"/>
</dbReference>
<organism evidence="2 3">
    <name type="scientific">Kangiella koreensis (strain DSM 16069 / JCM 12317 / KCTC 12182 / SW-125)</name>
    <dbReference type="NCBI Taxonomy" id="523791"/>
    <lineage>
        <taxon>Bacteria</taxon>
        <taxon>Pseudomonadati</taxon>
        <taxon>Pseudomonadota</taxon>
        <taxon>Gammaproteobacteria</taxon>
        <taxon>Kangiellales</taxon>
        <taxon>Kangiellaceae</taxon>
        <taxon>Kangiella</taxon>
    </lineage>
</organism>
<name>C7R7E2_KANKD</name>
<dbReference type="EMBL" id="CP001707">
    <property type="protein sequence ID" value="ACV25691.1"/>
    <property type="molecule type" value="Genomic_DNA"/>
</dbReference>
<proteinExistence type="predicted"/>
<sequence length="262" mass="29321">MGTIIKVVIGIIIGAVGFWTLDQYVIEGALVTKQTGNIKQEVPMSGNDLSHAQDNKVSNAQEKDEAGELESLTNEIESLKQEMEIKNQELLSSKLESKRLNAIIKGDDASLDDLKLNQNSANDKSSSGLNKFEGIPESHHSLLSRPESTPKATYELHNDLTSEEEDISWATMKEQQINHFLMSYKDSAQYIIHRVDCRSTLCEIIGTEHPSERDIWSEVTGQMRNQAWWEFIGSHTTSSTDSNGNLLFVTILQRNQGVEKAN</sequence>
<dbReference type="KEGG" id="kko:Kkor_0270"/>
<accession>C7R7E2</accession>
<feature type="region of interest" description="Disordered" evidence="1">
    <location>
        <begin position="43"/>
        <end position="68"/>
    </location>
</feature>
<dbReference type="HOGENOM" id="CLU_1060802_0_0_6"/>
<evidence type="ECO:0000256" key="1">
    <source>
        <dbReference type="SAM" id="MobiDB-lite"/>
    </source>
</evidence>
<protein>
    <submittedName>
        <fullName evidence="2">Uncharacterized protein</fullName>
    </submittedName>
</protein>
<keyword evidence="3" id="KW-1185">Reference proteome</keyword>
<evidence type="ECO:0000313" key="3">
    <source>
        <dbReference type="Proteomes" id="UP000001231"/>
    </source>
</evidence>
<dbReference type="AlphaFoldDB" id="C7R7E2"/>
<evidence type="ECO:0000313" key="2">
    <source>
        <dbReference type="EMBL" id="ACV25691.1"/>
    </source>
</evidence>
<feature type="compositionally biased region" description="Polar residues" evidence="1">
    <location>
        <begin position="47"/>
        <end position="60"/>
    </location>
</feature>
<dbReference type="STRING" id="523791.Kkor_0270"/>
<dbReference type="InParanoid" id="C7R7E2"/>
<dbReference type="RefSeq" id="WP_012800206.1">
    <property type="nucleotide sequence ID" value="NC_013166.1"/>
</dbReference>
<gene>
    <name evidence="2" type="ordered locus">Kkor_0270</name>
</gene>
<reference evidence="2 3" key="1">
    <citation type="journal article" date="2009" name="Stand. Genomic Sci.">
        <title>Complete genome sequence of Kangiella koreensis type strain (SW-125).</title>
        <authorList>
            <person name="Han C."/>
            <person name="Sikorski J."/>
            <person name="Lapidus A."/>
            <person name="Nolan M."/>
            <person name="Glavina Del Rio T."/>
            <person name="Tice H."/>
            <person name="Cheng J.F."/>
            <person name="Lucas S."/>
            <person name="Chen F."/>
            <person name="Copeland A."/>
            <person name="Ivanova N."/>
            <person name="Mavromatis K."/>
            <person name="Ovchinnikova G."/>
            <person name="Pati A."/>
            <person name="Bruce D."/>
            <person name="Goodwin L."/>
            <person name="Pitluck S."/>
            <person name="Chen A."/>
            <person name="Palaniappan K."/>
            <person name="Land M."/>
            <person name="Hauser L."/>
            <person name="Chang Y.J."/>
            <person name="Jeffries C.D."/>
            <person name="Chain P."/>
            <person name="Saunders E."/>
            <person name="Brettin T."/>
            <person name="Goker M."/>
            <person name="Tindall B.J."/>
            <person name="Bristow J."/>
            <person name="Eisen J.A."/>
            <person name="Markowitz V."/>
            <person name="Hugenholtz P."/>
            <person name="Kyrpides N.C."/>
            <person name="Klenk H.P."/>
            <person name="Detter J.C."/>
        </authorList>
    </citation>
    <scope>NUCLEOTIDE SEQUENCE [LARGE SCALE GENOMIC DNA]</scope>
    <source>
        <strain evidence="3">DSM 16069 / KCTC 12182 / SW-125</strain>
    </source>
</reference>